<dbReference type="Gene3D" id="3.40.50.150">
    <property type="entry name" value="Vaccinia Virus protein VP39"/>
    <property type="match status" value="1"/>
</dbReference>
<dbReference type="Proteomes" id="UP001140973">
    <property type="component" value="Unassembled WGS sequence"/>
</dbReference>
<dbReference type="Pfam" id="PF13489">
    <property type="entry name" value="Methyltransf_23"/>
    <property type="match status" value="1"/>
</dbReference>
<dbReference type="EMBL" id="CP118709">
    <property type="protein sequence ID" value="WGK82054.1"/>
    <property type="molecule type" value="Genomic_DNA"/>
</dbReference>
<keyword evidence="1" id="KW-0808">Transferase</keyword>
<dbReference type="GO" id="GO:0032259">
    <property type="term" value="P:methylation"/>
    <property type="evidence" value="ECO:0007669"/>
    <property type="project" value="UniProtKB-KW"/>
</dbReference>
<accession>A0A9X4FFZ2</accession>
<dbReference type="PANTHER" id="PTHR43861:SF1">
    <property type="entry name" value="TRANS-ACONITATE 2-METHYLTRANSFERASE"/>
    <property type="match status" value="1"/>
</dbReference>
<protein>
    <submittedName>
        <fullName evidence="1">Methyltransferase domain-containing protein</fullName>
    </submittedName>
</protein>
<dbReference type="RefSeq" id="WP_176311949.1">
    <property type="nucleotide sequence ID" value="NZ_CP118709.1"/>
</dbReference>
<gene>
    <name evidence="1" type="ORF">L9W73_05245</name>
    <name evidence="2" type="ORF">PYE51_02045</name>
</gene>
<dbReference type="Proteomes" id="UP001239257">
    <property type="component" value="Chromosome 1"/>
</dbReference>
<dbReference type="SUPFAM" id="SSF53335">
    <property type="entry name" value="S-adenosyl-L-methionine-dependent methyltransferases"/>
    <property type="match status" value="1"/>
</dbReference>
<name>A0A9X4FFZ2_9VIBR</name>
<evidence type="ECO:0000313" key="3">
    <source>
        <dbReference type="Proteomes" id="UP001140973"/>
    </source>
</evidence>
<proteinExistence type="predicted"/>
<dbReference type="GO" id="GO:0008168">
    <property type="term" value="F:methyltransferase activity"/>
    <property type="evidence" value="ECO:0007669"/>
    <property type="project" value="UniProtKB-KW"/>
</dbReference>
<sequence length="193" mass="21884">MSIEFYNQNAQLFFTTTKEVDTSSLIEHFTPYLPQGGTILDAGCGSGRDAKNFIDLGYQVTAFDASEALASLASQLLQIPVTVSTFTNFYSDKPFDGIWACASLLHVRELDLPSTFSHLASQLKPSAPLYCSFKYGTDEVERDGRRFTNGNEQRLSEWITHTPLKIEKIWRTHDLRAERQHEQWLNAILIKSE</sequence>
<evidence type="ECO:0000313" key="2">
    <source>
        <dbReference type="EMBL" id="WGK82054.1"/>
    </source>
</evidence>
<dbReference type="InterPro" id="IPR029063">
    <property type="entry name" value="SAM-dependent_MTases_sf"/>
</dbReference>
<evidence type="ECO:0000313" key="1">
    <source>
        <dbReference type="EMBL" id="MDE1356714.1"/>
    </source>
</evidence>
<dbReference type="EMBL" id="JAKNAP010000011">
    <property type="protein sequence ID" value="MDE1356714.1"/>
    <property type="molecule type" value="Genomic_DNA"/>
</dbReference>
<dbReference type="AlphaFoldDB" id="A0A9X4FFZ2"/>
<keyword evidence="1" id="KW-0489">Methyltransferase</keyword>
<organism evidence="1 3">
    <name type="scientific">Vibrio aestuarianus</name>
    <dbReference type="NCBI Taxonomy" id="28171"/>
    <lineage>
        <taxon>Bacteria</taxon>
        <taxon>Pseudomonadati</taxon>
        <taxon>Pseudomonadota</taxon>
        <taxon>Gammaproteobacteria</taxon>
        <taxon>Vibrionales</taxon>
        <taxon>Vibrionaceae</taxon>
        <taxon>Vibrio</taxon>
    </lineage>
</organism>
<dbReference type="PANTHER" id="PTHR43861">
    <property type="entry name" value="TRANS-ACONITATE 2-METHYLTRANSFERASE-RELATED"/>
    <property type="match status" value="1"/>
</dbReference>
<dbReference type="CDD" id="cd02440">
    <property type="entry name" value="AdoMet_MTases"/>
    <property type="match status" value="1"/>
</dbReference>
<reference evidence="1" key="1">
    <citation type="submission" date="2022-02" db="EMBL/GenBank/DDBJ databases">
        <title>Emergence and expansion in Europe of a Vibrio aestuarianus clonal complex pathogenic for oysters.</title>
        <authorList>
            <person name="Mesnil A."/>
            <person name="Travers M.-A."/>
        </authorList>
    </citation>
    <scope>NUCLEOTIDE SEQUENCE</scope>
    <source>
        <strain evidence="1">151-ITT-15-cp-1</strain>
        <strain evidence="2">U29</strain>
    </source>
</reference>